<evidence type="ECO:0000256" key="2">
    <source>
        <dbReference type="ARBA" id="ARBA00023315"/>
    </source>
</evidence>
<keyword evidence="2" id="KW-0012">Acyltransferase</keyword>
<dbReference type="Gene3D" id="3.40.630.30">
    <property type="match status" value="1"/>
</dbReference>
<feature type="domain" description="N-acetyltransferase" evidence="3">
    <location>
        <begin position="1"/>
        <end position="125"/>
    </location>
</feature>
<evidence type="ECO:0000259" key="3">
    <source>
        <dbReference type="PROSITE" id="PS51186"/>
    </source>
</evidence>
<proteinExistence type="predicted"/>
<accession>A0A2T0U7A5</accession>
<dbReference type="InterPro" id="IPR016181">
    <property type="entry name" value="Acyl_CoA_acyltransferase"/>
</dbReference>
<evidence type="ECO:0000256" key="1">
    <source>
        <dbReference type="ARBA" id="ARBA00022679"/>
    </source>
</evidence>
<dbReference type="AlphaFoldDB" id="A0A2T0U7A5"/>
<name>A0A2T0U7A5_9SPHI</name>
<dbReference type="Proteomes" id="UP000238034">
    <property type="component" value="Unassembled WGS sequence"/>
</dbReference>
<dbReference type="EMBL" id="PVTH01000003">
    <property type="protein sequence ID" value="PRY53800.1"/>
    <property type="molecule type" value="Genomic_DNA"/>
</dbReference>
<evidence type="ECO:0000313" key="5">
    <source>
        <dbReference type="Proteomes" id="UP000238034"/>
    </source>
</evidence>
<comment type="caution">
    <text evidence="4">The sequence shown here is derived from an EMBL/GenBank/DDBJ whole genome shotgun (WGS) entry which is preliminary data.</text>
</comment>
<protein>
    <submittedName>
        <fullName evidence="4">Acetyltransferase (GNAT) family protein</fullName>
    </submittedName>
</protein>
<dbReference type="PANTHER" id="PTHR43877">
    <property type="entry name" value="AMINOALKYLPHOSPHONATE N-ACETYLTRANSFERASE-RELATED-RELATED"/>
    <property type="match status" value="1"/>
</dbReference>
<dbReference type="InterPro" id="IPR000182">
    <property type="entry name" value="GNAT_dom"/>
</dbReference>
<dbReference type="CDD" id="cd04301">
    <property type="entry name" value="NAT_SF"/>
    <property type="match status" value="1"/>
</dbReference>
<reference evidence="4 5" key="1">
    <citation type="submission" date="2018-03" db="EMBL/GenBank/DDBJ databases">
        <title>Genomic Encyclopedia of Type Strains, Phase III (KMG-III): the genomes of soil and plant-associated and newly described type strains.</title>
        <authorList>
            <person name="Whitman W."/>
        </authorList>
    </citation>
    <scope>NUCLEOTIDE SEQUENCE [LARGE SCALE GENOMIC DNA]</scope>
    <source>
        <strain evidence="4 5">CGMCC 1.9313</strain>
    </source>
</reference>
<keyword evidence="5" id="KW-1185">Reference proteome</keyword>
<evidence type="ECO:0000313" key="4">
    <source>
        <dbReference type="EMBL" id="PRY53800.1"/>
    </source>
</evidence>
<dbReference type="GO" id="GO:0016747">
    <property type="term" value="F:acyltransferase activity, transferring groups other than amino-acyl groups"/>
    <property type="evidence" value="ECO:0007669"/>
    <property type="project" value="InterPro"/>
</dbReference>
<organism evidence="4 5">
    <name type="scientific">Arcticibacter pallidicorallinus</name>
    <dbReference type="NCBI Taxonomy" id="1259464"/>
    <lineage>
        <taxon>Bacteria</taxon>
        <taxon>Pseudomonadati</taxon>
        <taxon>Bacteroidota</taxon>
        <taxon>Sphingobacteriia</taxon>
        <taxon>Sphingobacteriales</taxon>
        <taxon>Sphingobacteriaceae</taxon>
        <taxon>Arcticibacter</taxon>
    </lineage>
</organism>
<dbReference type="SUPFAM" id="SSF55729">
    <property type="entry name" value="Acyl-CoA N-acyltransferases (Nat)"/>
    <property type="match status" value="1"/>
</dbReference>
<gene>
    <name evidence="4" type="ORF">B0I27_103272</name>
</gene>
<dbReference type="Pfam" id="PF13673">
    <property type="entry name" value="Acetyltransf_10"/>
    <property type="match status" value="1"/>
</dbReference>
<keyword evidence="1 4" id="KW-0808">Transferase</keyword>
<dbReference type="InterPro" id="IPR050832">
    <property type="entry name" value="Bact_Acetyltransf"/>
</dbReference>
<sequence length="125" mass="14308">MLDTMYSIDTLKEQQATGTEFLLAGRNAKVVAFAGYSCNEEDNKLSIHKLYVHPSEQGKGTGKSLIHHIEQTAKNLGISLLELNVNRKNGALNFYKKVGFEIFKEEDIPYYQYWMNDFILQKSLN</sequence>
<dbReference type="PROSITE" id="PS51186">
    <property type="entry name" value="GNAT"/>
    <property type="match status" value="1"/>
</dbReference>